<keyword evidence="4" id="KW-1185">Reference proteome</keyword>
<evidence type="ECO:0000313" key="4">
    <source>
        <dbReference type="Proteomes" id="UP000019384"/>
    </source>
</evidence>
<organism evidence="3 4">
    <name type="scientific">Kuraishia capsulata CBS 1993</name>
    <dbReference type="NCBI Taxonomy" id="1382522"/>
    <lineage>
        <taxon>Eukaryota</taxon>
        <taxon>Fungi</taxon>
        <taxon>Dikarya</taxon>
        <taxon>Ascomycota</taxon>
        <taxon>Saccharomycotina</taxon>
        <taxon>Pichiomycetes</taxon>
        <taxon>Pichiales</taxon>
        <taxon>Pichiaceae</taxon>
        <taxon>Kuraishia</taxon>
    </lineage>
</organism>
<evidence type="ECO:0000259" key="2">
    <source>
        <dbReference type="Pfam" id="PF07859"/>
    </source>
</evidence>
<sequence>MSFPGDFVPISEKFVKAGLEPEYIAFSDKFNLASFTSQDIPLDYFREDPTRVIIFEGKEKVEFDGTVKDIRVAVDDGEITVRCYIPKNAMNEPEPRPAYIDFHGGGYVLGCLENDDNYCKRVCNETGAVSFNVDYRLAPEFPFPAGIEDSWAAVKYIIDHAEELKVDKSKIAIGGYSAGAVFTGVMCHRARDAGIKICLQVLGVPCCDTRSITPDGTRVEPDCPYQSWKDNRDNPDLSFRMISWFQSQYLGNPRPAEFDNNPEVNMILYSNFKDIAPAIVITAQFDVFRDEGELYAHKLQENGVDCTLVRMPGAVHSHMEFDGVLGSGKKYNELSIGAMKAAFRKAGYAIC</sequence>
<dbReference type="InterPro" id="IPR013094">
    <property type="entry name" value="AB_hydrolase_3"/>
</dbReference>
<dbReference type="GeneID" id="34517448"/>
<evidence type="ECO:0000256" key="1">
    <source>
        <dbReference type="ARBA" id="ARBA00022801"/>
    </source>
</evidence>
<name>W6MI91_9ASCO</name>
<protein>
    <recommendedName>
        <fullName evidence="2">Alpha/beta hydrolase fold-3 domain-containing protein</fullName>
    </recommendedName>
</protein>
<evidence type="ECO:0000313" key="3">
    <source>
        <dbReference type="EMBL" id="CDK24042.1"/>
    </source>
</evidence>
<dbReference type="PANTHER" id="PTHR48081:SF8">
    <property type="entry name" value="ALPHA_BETA HYDROLASE FOLD-3 DOMAIN-CONTAINING PROTEIN-RELATED"/>
    <property type="match status" value="1"/>
</dbReference>
<reference evidence="3" key="1">
    <citation type="submission" date="2013-12" db="EMBL/GenBank/DDBJ databases">
        <authorList>
            <person name="Genoscope - CEA"/>
        </authorList>
    </citation>
    <scope>NUCLEOTIDE SEQUENCE</scope>
    <source>
        <strain evidence="3">CBS 1993</strain>
    </source>
</reference>
<dbReference type="Proteomes" id="UP000019384">
    <property type="component" value="Unassembled WGS sequence"/>
</dbReference>
<dbReference type="InterPro" id="IPR050300">
    <property type="entry name" value="GDXG_lipolytic_enzyme"/>
</dbReference>
<dbReference type="HOGENOM" id="CLU_012494_6_2_1"/>
<dbReference type="InterPro" id="IPR029058">
    <property type="entry name" value="AB_hydrolase_fold"/>
</dbReference>
<reference evidence="3" key="2">
    <citation type="submission" date="2014-02" db="EMBL/GenBank/DDBJ databases">
        <title>Complete DNA sequence of /Kuraishia capsulata/ illustrates novel genomic features among budding yeasts (/Saccharomycotina/).</title>
        <authorList>
            <person name="Morales L."/>
            <person name="Noel B."/>
            <person name="Porcel B."/>
            <person name="Marcet-Houben M."/>
            <person name="Hullo M-F."/>
            <person name="Sacerdot C."/>
            <person name="Tekaia F."/>
            <person name="Leh-Louis V."/>
            <person name="Despons L."/>
            <person name="Khanna V."/>
            <person name="Aury J-M."/>
            <person name="Barbe V."/>
            <person name="Couloux A."/>
            <person name="Labadie K."/>
            <person name="Pelletier E."/>
            <person name="Souciet J-L."/>
            <person name="Boekhout T."/>
            <person name="Gabaldon T."/>
            <person name="Wincker P."/>
            <person name="Dujon B."/>
        </authorList>
    </citation>
    <scope>NUCLEOTIDE SEQUENCE</scope>
    <source>
        <strain evidence="3">CBS 1993</strain>
    </source>
</reference>
<dbReference type="RefSeq" id="XP_022456060.1">
    <property type="nucleotide sequence ID" value="XM_022604498.1"/>
</dbReference>
<keyword evidence="1" id="KW-0378">Hydrolase</keyword>
<dbReference type="PANTHER" id="PTHR48081">
    <property type="entry name" value="AB HYDROLASE SUPERFAMILY PROTEIN C4A8.06C"/>
    <property type="match status" value="1"/>
</dbReference>
<dbReference type="OrthoDB" id="408631at2759"/>
<dbReference type="AlphaFoldDB" id="W6MI91"/>
<dbReference type="SUPFAM" id="SSF53474">
    <property type="entry name" value="alpha/beta-Hydrolases"/>
    <property type="match status" value="1"/>
</dbReference>
<dbReference type="STRING" id="1382522.W6MI91"/>
<dbReference type="EMBL" id="HG793125">
    <property type="protein sequence ID" value="CDK24042.1"/>
    <property type="molecule type" value="Genomic_DNA"/>
</dbReference>
<gene>
    <name evidence="3" type="ORF">KUCA_T00000002001</name>
</gene>
<feature type="domain" description="Alpha/beta hydrolase fold-3" evidence="2">
    <location>
        <begin position="100"/>
        <end position="318"/>
    </location>
</feature>
<accession>W6MI91</accession>
<dbReference type="Gene3D" id="3.40.50.1820">
    <property type="entry name" value="alpha/beta hydrolase"/>
    <property type="match status" value="1"/>
</dbReference>
<proteinExistence type="predicted"/>
<dbReference type="Pfam" id="PF07859">
    <property type="entry name" value="Abhydrolase_3"/>
    <property type="match status" value="1"/>
</dbReference>
<dbReference type="GO" id="GO:0016787">
    <property type="term" value="F:hydrolase activity"/>
    <property type="evidence" value="ECO:0007669"/>
    <property type="project" value="UniProtKB-KW"/>
</dbReference>